<feature type="region of interest" description="Disordered" evidence="2">
    <location>
        <begin position="555"/>
        <end position="598"/>
    </location>
</feature>
<keyword evidence="5" id="KW-1185">Reference proteome</keyword>
<evidence type="ECO:0000256" key="2">
    <source>
        <dbReference type="SAM" id="MobiDB-lite"/>
    </source>
</evidence>
<dbReference type="Pfam" id="PF00337">
    <property type="entry name" value="Gal-bind_lectin"/>
    <property type="match status" value="1"/>
</dbReference>
<organism evidence="4 5">
    <name type="scientific">Protopolystoma xenopodis</name>
    <dbReference type="NCBI Taxonomy" id="117903"/>
    <lineage>
        <taxon>Eukaryota</taxon>
        <taxon>Metazoa</taxon>
        <taxon>Spiralia</taxon>
        <taxon>Lophotrochozoa</taxon>
        <taxon>Platyhelminthes</taxon>
        <taxon>Monogenea</taxon>
        <taxon>Polyopisthocotylea</taxon>
        <taxon>Polystomatidea</taxon>
        <taxon>Polystomatidae</taxon>
        <taxon>Protopolystoma</taxon>
    </lineage>
</organism>
<dbReference type="Proteomes" id="UP000784294">
    <property type="component" value="Unassembled WGS sequence"/>
</dbReference>
<dbReference type="Gene3D" id="2.60.120.200">
    <property type="match status" value="1"/>
</dbReference>
<sequence length="598" mass="65091">MTGGAWNVKAQNYERTTEQNNFSPHGLQINQPFQLMIVAYNEHYEILLNNTKLCDQEHLVPLSDVTHLAIDGEADFRSVEFKDLLGEDEEELTDAGDTEHMAREDSAYTGASARSNGVLPIPVGSSSQVAVRADKRAEAMEAIEPGFIKVDENRRSFNRKPSGSVKLKKGSGMNVGLGTKLSEEHKIPEVALQVKQPMEAKVEMDSTWQNPTVQLDPPMSSMKASLELPNLDETEWRRSLTRGKGEFVIPGEGRELSVDGPNLGVSVLGSGKQGVSVSGDHESSDMTHKRKKESLSSGGGFKLKLPKFGKKLGIGGSGSKEVRAAENVNGNLPKFETEIGVPKTIIKGPDFGERHEIFNKNENEMSIGIKNDAELFKKVPKAGVDLSIDKKKDVQWNEGISGNIEAPQFKTEIGKPDLATGKYKLSGEFQGPDLHGELGTKNDQGKLGIKMPKLGINKPDFQLDSKNSVISAEIPKGHLDSKIEAPTFNAEFPKGDGKFEAGLKTTELNIEEPDINPEIKLRGDHGKFGIKMPKFGINKPDINFGIKKPELASNEKSGQIGASIDSPSFNAEFPSGEARFGANAGIQKPDLHLDSPSF</sequence>
<evidence type="ECO:0000313" key="4">
    <source>
        <dbReference type="EMBL" id="VEL22720.1"/>
    </source>
</evidence>
<dbReference type="OrthoDB" id="6251307at2759"/>
<dbReference type="AlphaFoldDB" id="A0A448WXH6"/>
<name>A0A448WXH6_9PLAT</name>
<evidence type="ECO:0000256" key="1">
    <source>
        <dbReference type="ARBA" id="ARBA00022734"/>
    </source>
</evidence>
<dbReference type="EMBL" id="CAAALY010058057">
    <property type="protein sequence ID" value="VEL22720.1"/>
    <property type="molecule type" value="Genomic_DNA"/>
</dbReference>
<dbReference type="InterPro" id="IPR013320">
    <property type="entry name" value="ConA-like_dom_sf"/>
</dbReference>
<gene>
    <name evidence="4" type="ORF">PXEA_LOCUS16160</name>
</gene>
<dbReference type="InterPro" id="IPR001079">
    <property type="entry name" value="Galectin_CRD"/>
</dbReference>
<feature type="non-terminal residue" evidence="4">
    <location>
        <position position="598"/>
    </location>
</feature>
<proteinExistence type="predicted"/>
<keyword evidence="1" id="KW-0430">Lectin</keyword>
<accession>A0A448WXH6</accession>
<reference evidence="4" key="1">
    <citation type="submission" date="2018-11" db="EMBL/GenBank/DDBJ databases">
        <authorList>
            <consortium name="Pathogen Informatics"/>
        </authorList>
    </citation>
    <scope>NUCLEOTIDE SEQUENCE</scope>
</reference>
<evidence type="ECO:0000259" key="3">
    <source>
        <dbReference type="PROSITE" id="PS51304"/>
    </source>
</evidence>
<feature type="domain" description="Galectin" evidence="3">
    <location>
        <begin position="1"/>
        <end position="82"/>
    </location>
</feature>
<dbReference type="GO" id="GO:0030246">
    <property type="term" value="F:carbohydrate binding"/>
    <property type="evidence" value="ECO:0007669"/>
    <property type="project" value="UniProtKB-KW"/>
</dbReference>
<comment type="caution">
    <text evidence="4">The sequence shown here is derived from an EMBL/GenBank/DDBJ whole genome shotgun (WGS) entry which is preliminary data.</text>
</comment>
<dbReference type="SUPFAM" id="SSF49899">
    <property type="entry name" value="Concanavalin A-like lectins/glucanases"/>
    <property type="match status" value="1"/>
</dbReference>
<protein>
    <recommendedName>
        <fullName evidence="3">Galectin domain-containing protein</fullName>
    </recommendedName>
</protein>
<feature type="compositionally biased region" description="Basic and acidic residues" evidence="2">
    <location>
        <begin position="589"/>
        <end position="598"/>
    </location>
</feature>
<dbReference type="PROSITE" id="PS51304">
    <property type="entry name" value="GALECTIN"/>
    <property type="match status" value="1"/>
</dbReference>
<evidence type="ECO:0000313" key="5">
    <source>
        <dbReference type="Proteomes" id="UP000784294"/>
    </source>
</evidence>
<feature type="region of interest" description="Disordered" evidence="2">
    <location>
        <begin position="270"/>
        <end position="297"/>
    </location>
</feature>